<dbReference type="EMBL" id="JALKII010000001">
    <property type="protein sequence ID" value="MCK0536430.1"/>
    <property type="molecule type" value="Genomic_DNA"/>
</dbReference>
<organism evidence="3 4">
    <name type="scientific">Alcanivorax quisquiliarum</name>
    <dbReference type="NCBI Taxonomy" id="2933565"/>
    <lineage>
        <taxon>Bacteria</taxon>
        <taxon>Pseudomonadati</taxon>
        <taxon>Pseudomonadota</taxon>
        <taxon>Gammaproteobacteria</taxon>
        <taxon>Oceanospirillales</taxon>
        <taxon>Alcanivoracaceae</taxon>
        <taxon>Alcanivorax</taxon>
    </lineage>
</organism>
<evidence type="ECO:0000256" key="2">
    <source>
        <dbReference type="HAMAP-Rule" id="MF_01940"/>
    </source>
</evidence>
<feature type="short sequence motif" description="HXTX 2" evidence="2">
    <location>
        <begin position="135"/>
        <end position="138"/>
    </location>
</feature>
<comment type="catalytic activity">
    <reaction evidence="2">
        <text>a 3'-end 2',3'-cyclophospho-ribonucleotide-RNA + H2O = a 3'-end 2'-phospho-ribonucleotide-RNA + H(+)</text>
        <dbReference type="Rhea" id="RHEA:11828"/>
        <dbReference type="Rhea" id="RHEA-COMP:10464"/>
        <dbReference type="Rhea" id="RHEA-COMP:17353"/>
        <dbReference type="ChEBI" id="CHEBI:15377"/>
        <dbReference type="ChEBI" id="CHEBI:15378"/>
        <dbReference type="ChEBI" id="CHEBI:83064"/>
        <dbReference type="ChEBI" id="CHEBI:173113"/>
        <dbReference type="EC" id="3.1.4.58"/>
    </reaction>
</comment>
<evidence type="ECO:0000313" key="3">
    <source>
        <dbReference type="EMBL" id="MCK0536430.1"/>
    </source>
</evidence>
<accession>A0ABT0E3P7</accession>
<feature type="active site" description="Proton donor" evidence="2">
    <location>
        <position position="50"/>
    </location>
</feature>
<dbReference type="SUPFAM" id="SSF55144">
    <property type="entry name" value="LigT-like"/>
    <property type="match status" value="1"/>
</dbReference>
<feature type="short sequence motif" description="HXTX 1" evidence="2">
    <location>
        <begin position="50"/>
        <end position="53"/>
    </location>
</feature>
<comment type="similarity">
    <text evidence="2">Belongs to the 2H phosphoesterase superfamily. ThpR family.</text>
</comment>
<feature type="active site" description="Proton acceptor" evidence="2">
    <location>
        <position position="135"/>
    </location>
</feature>
<keyword evidence="4" id="KW-1185">Reference proteome</keyword>
<dbReference type="InterPro" id="IPR009097">
    <property type="entry name" value="Cyclic_Pdiesterase"/>
</dbReference>
<reference evidence="3" key="1">
    <citation type="submission" date="2022-04" db="EMBL/GenBank/DDBJ databases">
        <title>Alcanivorax sp. CY1518 draft genome sequence.</title>
        <authorList>
            <person name="Zhao G."/>
            <person name="An M."/>
        </authorList>
    </citation>
    <scope>NUCLEOTIDE SEQUENCE</scope>
    <source>
        <strain evidence="3">CY1518</strain>
    </source>
</reference>
<dbReference type="EC" id="3.1.4.58" evidence="2"/>
<proteinExistence type="inferred from homology"/>
<dbReference type="PANTHER" id="PTHR35561:SF1">
    <property type="entry name" value="RNA 2',3'-CYCLIC PHOSPHODIESTERASE"/>
    <property type="match status" value="1"/>
</dbReference>
<dbReference type="InterPro" id="IPR004175">
    <property type="entry name" value="RNA_CPDase"/>
</dbReference>
<gene>
    <name evidence="3" type="primary">thpR</name>
    <name evidence="3" type="ORF">MU846_01760</name>
</gene>
<dbReference type="RefSeq" id="WP_246947643.1">
    <property type="nucleotide sequence ID" value="NZ_JALKII010000001.1"/>
</dbReference>
<evidence type="ECO:0000313" key="4">
    <source>
        <dbReference type="Proteomes" id="UP001165524"/>
    </source>
</evidence>
<keyword evidence="1 2" id="KW-0378">Hydrolase</keyword>
<dbReference type="PANTHER" id="PTHR35561">
    <property type="entry name" value="RNA 2',3'-CYCLIC PHOSPHODIESTERASE"/>
    <property type="match status" value="1"/>
</dbReference>
<sequence length="188" mass="20643">MRCFLGLPVPAPLRQQLAQWCAAASTEAAMPEEMPAPEEQTRWEHHDDWHLTVAFLGHTDAGTVARLASAMERICAEAAVIRQPLAAPARFPTASGPLLVLEGEAVSALVALRTAVAPVCLRLGLPWEPRAFRPHVTLARQYPRGRAVPPLPEPVMLPANELVLYRSEPPDATGRRYRVQARWPLGQS</sequence>
<comment type="caution">
    <text evidence="3">The sequence shown here is derived from an EMBL/GenBank/DDBJ whole genome shotgun (WGS) entry which is preliminary data.</text>
</comment>
<dbReference type="HAMAP" id="MF_01940">
    <property type="entry name" value="RNA_CPDase"/>
    <property type="match status" value="1"/>
</dbReference>
<evidence type="ECO:0000256" key="1">
    <source>
        <dbReference type="ARBA" id="ARBA00022801"/>
    </source>
</evidence>
<dbReference type="NCBIfam" id="TIGR02258">
    <property type="entry name" value="2_5_ligase"/>
    <property type="match status" value="1"/>
</dbReference>
<dbReference type="Pfam" id="PF13563">
    <property type="entry name" value="2_5_RNA_ligase2"/>
    <property type="match status" value="1"/>
</dbReference>
<dbReference type="Gene3D" id="3.90.1140.10">
    <property type="entry name" value="Cyclic phosphodiesterase"/>
    <property type="match status" value="1"/>
</dbReference>
<name>A0ABT0E3P7_9GAMM</name>
<dbReference type="Proteomes" id="UP001165524">
    <property type="component" value="Unassembled WGS sequence"/>
</dbReference>
<protein>
    <recommendedName>
        <fullName evidence="2">RNA 2',3'-cyclic phosphodiesterase</fullName>
        <shortName evidence="2">RNA 2',3'-CPDase</shortName>
        <ecNumber evidence="2">3.1.4.58</ecNumber>
    </recommendedName>
</protein>
<comment type="function">
    <text evidence="2">Hydrolyzes RNA 2',3'-cyclic phosphodiester to an RNA 2'-phosphomonoester.</text>
</comment>